<keyword evidence="1" id="KW-0472">Membrane</keyword>
<gene>
    <name evidence="2" type="ORF">NA56DRAFT_601776</name>
</gene>
<evidence type="ECO:0000256" key="1">
    <source>
        <dbReference type="SAM" id="Phobius"/>
    </source>
</evidence>
<dbReference type="PANTHER" id="PTHR35043:SF7">
    <property type="entry name" value="TRANSCRIPTION FACTOR DOMAIN-CONTAINING PROTEIN"/>
    <property type="match status" value="1"/>
</dbReference>
<evidence type="ECO:0000313" key="3">
    <source>
        <dbReference type="Proteomes" id="UP000235672"/>
    </source>
</evidence>
<accession>A0A2J6Q269</accession>
<reference evidence="2 3" key="1">
    <citation type="submission" date="2016-05" db="EMBL/GenBank/DDBJ databases">
        <title>A degradative enzymes factory behind the ericoid mycorrhizal symbiosis.</title>
        <authorList>
            <consortium name="DOE Joint Genome Institute"/>
            <person name="Martino E."/>
            <person name="Morin E."/>
            <person name="Grelet G."/>
            <person name="Kuo A."/>
            <person name="Kohler A."/>
            <person name="Daghino S."/>
            <person name="Barry K."/>
            <person name="Choi C."/>
            <person name="Cichocki N."/>
            <person name="Clum A."/>
            <person name="Copeland A."/>
            <person name="Hainaut M."/>
            <person name="Haridas S."/>
            <person name="Labutti K."/>
            <person name="Lindquist E."/>
            <person name="Lipzen A."/>
            <person name="Khouja H.-R."/>
            <person name="Murat C."/>
            <person name="Ohm R."/>
            <person name="Olson A."/>
            <person name="Spatafora J."/>
            <person name="Veneault-Fourrey C."/>
            <person name="Henrissat B."/>
            <person name="Grigoriev I."/>
            <person name="Martin F."/>
            <person name="Perotto S."/>
        </authorList>
    </citation>
    <scope>NUCLEOTIDE SEQUENCE [LARGE SCALE GENOMIC DNA]</scope>
    <source>
        <strain evidence="2 3">UAMH 7357</strain>
    </source>
</reference>
<dbReference type="AlphaFoldDB" id="A0A2J6Q269"/>
<dbReference type="Proteomes" id="UP000235672">
    <property type="component" value="Unassembled WGS sequence"/>
</dbReference>
<feature type="transmembrane region" description="Helical" evidence="1">
    <location>
        <begin position="186"/>
        <end position="208"/>
    </location>
</feature>
<name>A0A2J6Q269_9HELO</name>
<dbReference type="PANTHER" id="PTHR35043">
    <property type="entry name" value="TRANSCRIPTION FACTOR DOMAIN-CONTAINING PROTEIN"/>
    <property type="match status" value="1"/>
</dbReference>
<protein>
    <submittedName>
        <fullName evidence="2">Uncharacterized protein</fullName>
    </submittedName>
</protein>
<feature type="transmembrane region" description="Helical" evidence="1">
    <location>
        <begin position="214"/>
        <end position="233"/>
    </location>
</feature>
<evidence type="ECO:0000313" key="2">
    <source>
        <dbReference type="EMBL" id="PMD20368.1"/>
    </source>
</evidence>
<keyword evidence="3" id="KW-1185">Reference proteome</keyword>
<proteinExistence type="predicted"/>
<dbReference type="OrthoDB" id="3546584at2759"/>
<feature type="transmembrane region" description="Helical" evidence="1">
    <location>
        <begin position="374"/>
        <end position="392"/>
    </location>
</feature>
<sequence length="418" mass="47157">MGFFYSNCTIPPEGTAAVASPSIRGTLEIIWGCFSLLLLSTWSILYLNVPPNSTPITDTQKYWRKSQRLFSKLKWMALNILAPEWPLAKAWSDHCSVSSFVRQFDKLRKDCGEDGVPWTRAHVYLANMGGFGIKFENIRVQTPVEDGDHWVLDAHQLLLVREMGIIDQLPALTEDDLEGKNRADTLLNLLALGQIVWFVIQLIERLYYHRTTQLEIVTFAFSICAAIIFVLVWNKPKDVQTTIFINAARYPTPQELIRIAVAGPFVFARKRGKRGSIWIPNNAIHWESASDGAKDGPMKQFNLGSAFALIVFGAVHCLAWNFTFPTLVEKRMWQASSVLSAALVPLTILLLVIYWRFAETKDGRSLKAKRGSGVIFLLLAAVFVFARLFIIMEAFRSLAYLPSGAFLTTWTNAWPHVG</sequence>
<organism evidence="2 3">
    <name type="scientific">Hyaloscypha hepaticicola</name>
    <dbReference type="NCBI Taxonomy" id="2082293"/>
    <lineage>
        <taxon>Eukaryota</taxon>
        <taxon>Fungi</taxon>
        <taxon>Dikarya</taxon>
        <taxon>Ascomycota</taxon>
        <taxon>Pezizomycotina</taxon>
        <taxon>Leotiomycetes</taxon>
        <taxon>Helotiales</taxon>
        <taxon>Hyaloscyphaceae</taxon>
        <taxon>Hyaloscypha</taxon>
    </lineage>
</organism>
<dbReference type="EMBL" id="KZ613485">
    <property type="protein sequence ID" value="PMD20368.1"/>
    <property type="molecule type" value="Genomic_DNA"/>
</dbReference>
<feature type="transmembrane region" description="Helical" evidence="1">
    <location>
        <begin position="29"/>
        <end position="49"/>
    </location>
</feature>
<keyword evidence="1" id="KW-1133">Transmembrane helix</keyword>
<keyword evidence="1" id="KW-0812">Transmembrane</keyword>
<feature type="transmembrane region" description="Helical" evidence="1">
    <location>
        <begin position="335"/>
        <end position="354"/>
    </location>
</feature>
<feature type="transmembrane region" description="Helical" evidence="1">
    <location>
        <begin position="303"/>
        <end position="323"/>
    </location>
</feature>